<feature type="transmembrane region" description="Helical" evidence="5">
    <location>
        <begin position="117"/>
        <end position="138"/>
    </location>
</feature>
<evidence type="ECO:0000256" key="2">
    <source>
        <dbReference type="ARBA" id="ARBA00022692"/>
    </source>
</evidence>
<name>A0A317KVH1_9BACI</name>
<evidence type="ECO:0000256" key="1">
    <source>
        <dbReference type="ARBA" id="ARBA00004141"/>
    </source>
</evidence>
<feature type="domain" description="O-antigen ligase-related" evidence="6">
    <location>
        <begin position="194"/>
        <end position="338"/>
    </location>
</feature>
<evidence type="ECO:0000256" key="5">
    <source>
        <dbReference type="SAM" id="Phobius"/>
    </source>
</evidence>
<keyword evidence="3 5" id="KW-1133">Transmembrane helix</keyword>
<keyword evidence="8" id="KW-1185">Reference proteome</keyword>
<keyword evidence="2 5" id="KW-0812">Transmembrane</keyword>
<proteinExistence type="predicted"/>
<dbReference type="GO" id="GO:0016020">
    <property type="term" value="C:membrane"/>
    <property type="evidence" value="ECO:0007669"/>
    <property type="project" value="UniProtKB-SubCell"/>
</dbReference>
<comment type="caution">
    <text evidence="7">The sequence shown here is derived from an EMBL/GenBank/DDBJ whole genome shotgun (WGS) entry which is preliminary data.</text>
</comment>
<dbReference type="AlphaFoldDB" id="A0A317KVH1"/>
<feature type="transmembrane region" description="Helical" evidence="5">
    <location>
        <begin position="183"/>
        <end position="202"/>
    </location>
</feature>
<feature type="transmembrane region" description="Helical" evidence="5">
    <location>
        <begin position="26"/>
        <end position="48"/>
    </location>
</feature>
<gene>
    <name evidence="7" type="ORF">DLJ74_16495</name>
</gene>
<evidence type="ECO:0000313" key="7">
    <source>
        <dbReference type="EMBL" id="PWU67174.1"/>
    </source>
</evidence>
<feature type="transmembrane region" description="Helical" evidence="5">
    <location>
        <begin position="92"/>
        <end position="110"/>
    </location>
</feature>
<dbReference type="OrthoDB" id="1762823at2"/>
<dbReference type="PANTHER" id="PTHR37422">
    <property type="entry name" value="TEICHURONIC ACID BIOSYNTHESIS PROTEIN TUAE"/>
    <property type="match status" value="1"/>
</dbReference>
<feature type="transmembrane region" description="Helical" evidence="5">
    <location>
        <begin position="158"/>
        <end position="176"/>
    </location>
</feature>
<evidence type="ECO:0000256" key="4">
    <source>
        <dbReference type="ARBA" id="ARBA00023136"/>
    </source>
</evidence>
<dbReference type="Pfam" id="PF04932">
    <property type="entry name" value="Wzy_C"/>
    <property type="match status" value="1"/>
</dbReference>
<evidence type="ECO:0000256" key="3">
    <source>
        <dbReference type="ARBA" id="ARBA00022989"/>
    </source>
</evidence>
<reference evidence="7 8" key="1">
    <citation type="submission" date="2018-05" db="EMBL/GenBank/DDBJ databases">
        <title>Genomic analysis of Gracilibacillus dipsosauri DD1 reveals novel features of a salt-tolerant amylase.</title>
        <authorList>
            <person name="Deutch C.E."/>
            <person name="Yang S."/>
        </authorList>
    </citation>
    <scope>NUCLEOTIDE SEQUENCE [LARGE SCALE GENOMIC DNA]</scope>
    <source>
        <strain evidence="7 8">DD1</strain>
    </source>
</reference>
<feature type="transmembrane region" description="Helical" evidence="5">
    <location>
        <begin position="328"/>
        <end position="348"/>
    </location>
</feature>
<organism evidence="7 8">
    <name type="scientific">Gracilibacillus dipsosauri</name>
    <dbReference type="NCBI Taxonomy" id="178340"/>
    <lineage>
        <taxon>Bacteria</taxon>
        <taxon>Bacillati</taxon>
        <taxon>Bacillota</taxon>
        <taxon>Bacilli</taxon>
        <taxon>Bacillales</taxon>
        <taxon>Bacillaceae</taxon>
        <taxon>Gracilibacillus</taxon>
    </lineage>
</organism>
<feature type="transmembrane region" description="Helical" evidence="5">
    <location>
        <begin position="360"/>
        <end position="382"/>
    </location>
</feature>
<dbReference type="InterPro" id="IPR007016">
    <property type="entry name" value="O-antigen_ligase-rel_domated"/>
</dbReference>
<keyword evidence="4 5" id="KW-0472">Membrane</keyword>
<comment type="subcellular location">
    <subcellularLocation>
        <location evidence="1">Membrane</location>
        <topology evidence="1">Multi-pass membrane protein</topology>
    </subcellularLocation>
</comment>
<accession>A0A317KVH1</accession>
<protein>
    <recommendedName>
        <fullName evidence="6">O-antigen ligase-related domain-containing protein</fullName>
    </recommendedName>
</protein>
<evidence type="ECO:0000259" key="6">
    <source>
        <dbReference type="Pfam" id="PF04932"/>
    </source>
</evidence>
<feature type="transmembrane region" description="Helical" evidence="5">
    <location>
        <begin position="208"/>
        <end position="225"/>
    </location>
</feature>
<sequence length="407" mass="46187">MILLLLLFLFIDELYPVVNNLLGLSYSSFIYRTLSVLSFIIVIVTFLLTFYKSRRISKKMILIILFSITIAVLLCTSYLIYPDKDTFVKTNILIAIFKTVPSILVAYIITKTKKVNIYNAIFAINIFMTISLLKYLLLNASGILVNLSINFGGVNYNDYSYISALNIALGFYLIYYQMANSKSLRLVFLTITTLMISYLSVILSGGRGALLVSIILLIVFLLTIFKKYSVNFNLKKLLVISITFIGVSIIGSLFLNNNDSIIQGLQRGFSFLNGDDGLIDWDNTSGRLNIYKHSWQLITERPILGYGIGAVFFIHPVARFSHNIFLDILLDGGIIFLLISLLIIISVSTKALKRVLKPNYYLFFNLFLFSFLNLLTGSNYFLEPIFWFSITAIFLLNDDKSYIEGAK</sequence>
<evidence type="ECO:0000313" key="8">
    <source>
        <dbReference type="Proteomes" id="UP000245624"/>
    </source>
</evidence>
<dbReference type="Proteomes" id="UP000245624">
    <property type="component" value="Unassembled WGS sequence"/>
</dbReference>
<feature type="transmembrane region" description="Helical" evidence="5">
    <location>
        <begin position="60"/>
        <end position="80"/>
    </location>
</feature>
<dbReference type="InterPro" id="IPR051533">
    <property type="entry name" value="WaaL-like"/>
</dbReference>
<dbReference type="EMBL" id="QGTD01000018">
    <property type="protein sequence ID" value="PWU67174.1"/>
    <property type="molecule type" value="Genomic_DNA"/>
</dbReference>
<feature type="transmembrane region" description="Helical" evidence="5">
    <location>
        <begin position="237"/>
        <end position="255"/>
    </location>
</feature>
<dbReference type="PANTHER" id="PTHR37422:SF17">
    <property type="entry name" value="O-ANTIGEN LIGASE"/>
    <property type="match status" value="1"/>
</dbReference>